<proteinExistence type="predicted"/>
<dbReference type="Proteomes" id="UP000318010">
    <property type="component" value="Unassembled WGS sequence"/>
</dbReference>
<dbReference type="OrthoDB" id="981159at2"/>
<dbReference type="AlphaFoldDB" id="A0A563U6N3"/>
<sequence length="125" mass="14957">MEKHHGQLVEYRIRRCGYSISTLASELKINRRSLYNFFQRRELNKSQIIKIGNLIRCDFSKDLPELFSTEDFNFSSDSVRSFSENDHSFNESRGFTWKDKYVELLEKHHNLLKLYCKQANEQNAK</sequence>
<accession>A0A563U6N3</accession>
<name>A0A563U6N3_9SPHI</name>
<evidence type="ECO:0000313" key="2">
    <source>
        <dbReference type="Proteomes" id="UP000318010"/>
    </source>
</evidence>
<organism evidence="1 2">
    <name type="scientific">Mucilaginibacter achroorhodeus</name>
    <dbReference type="NCBI Taxonomy" id="2599294"/>
    <lineage>
        <taxon>Bacteria</taxon>
        <taxon>Pseudomonadati</taxon>
        <taxon>Bacteroidota</taxon>
        <taxon>Sphingobacteriia</taxon>
        <taxon>Sphingobacteriales</taxon>
        <taxon>Sphingobacteriaceae</taxon>
        <taxon>Mucilaginibacter</taxon>
    </lineage>
</organism>
<protein>
    <submittedName>
        <fullName evidence="1">Uncharacterized protein</fullName>
    </submittedName>
</protein>
<reference evidence="1 2" key="1">
    <citation type="submission" date="2019-07" db="EMBL/GenBank/DDBJ databases">
        <authorList>
            <person name="Kim J."/>
        </authorList>
    </citation>
    <scope>NUCLEOTIDE SEQUENCE [LARGE SCALE GENOMIC DNA]</scope>
    <source>
        <strain evidence="1 2">MJ1a</strain>
    </source>
</reference>
<dbReference type="EMBL" id="VOEI01000002">
    <property type="protein sequence ID" value="TWR26984.1"/>
    <property type="molecule type" value="Genomic_DNA"/>
</dbReference>
<keyword evidence="2" id="KW-1185">Reference proteome</keyword>
<dbReference type="RefSeq" id="WP_146270163.1">
    <property type="nucleotide sequence ID" value="NZ_VOEI01000002.1"/>
</dbReference>
<gene>
    <name evidence="1" type="ORF">FPZ42_08085</name>
</gene>
<comment type="caution">
    <text evidence="1">The sequence shown here is derived from an EMBL/GenBank/DDBJ whole genome shotgun (WGS) entry which is preliminary data.</text>
</comment>
<evidence type="ECO:0000313" key="1">
    <source>
        <dbReference type="EMBL" id="TWR26984.1"/>
    </source>
</evidence>